<evidence type="ECO:0000256" key="2">
    <source>
        <dbReference type="ARBA" id="ARBA00004496"/>
    </source>
</evidence>
<accession>A0A5F8GPZ1</accession>
<evidence type="ECO:0000313" key="12">
    <source>
        <dbReference type="Proteomes" id="UP000002280"/>
    </source>
</evidence>
<keyword evidence="5" id="KW-0677">Repeat</keyword>
<dbReference type="OMA" id="VMPRIRH"/>
<comment type="subcellular location">
    <subcellularLocation>
        <location evidence="2">Cytoplasm</location>
    </subcellularLocation>
    <subcellularLocation>
        <location evidence="1">Nucleus</location>
    </subcellularLocation>
</comment>
<dbReference type="Pfam" id="PF25574">
    <property type="entry name" value="TPR_IMB1"/>
    <property type="match status" value="1"/>
</dbReference>
<dbReference type="InterPro" id="IPR040122">
    <property type="entry name" value="Importin_beta"/>
</dbReference>
<feature type="region of interest" description="Disordered" evidence="9">
    <location>
        <begin position="671"/>
        <end position="694"/>
    </location>
</feature>
<evidence type="ECO:0000313" key="11">
    <source>
        <dbReference type="Ensembl" id="ENSMODP00000049492.1"/>
    </source>
</evidence>
<reference evidence="11" key="2">
    <citation type="submission" date="2025-08" db="UniProtKB">
        <authorList>
            <consortium name="Ensembl"/>
        </authorList>
    </citation>
    <scope>IDENTIFICATION</scope>
</reference>
<dbReference type="GeneTree" id="ENSGT00550000075074"/>
<dbReference type="InterPro" id="IPR000357">
    <property type="entry name" value="HEAT"/>
</dbReference>
<keyword evidence="12" id="KW-1185">Reference proteome</keyword>
<evidence type="ECO:0000256" key="1">
    <source>
        <dbReference type="ARBA" id="ARBA00004123"/>
    </source>
</evidence>
<evidence type="ECO:0000256" key="4">
    <source>
        <dbReference type="ARBA" id="ARBA00022490"/>
    </source>
</evidence>
<dbReference type="InterPro" id="IPR016024">
    <property type="entry name" value="ARM-type_fold"/>
</dbReference>
<evidence type="ECO:0000256" key="8">
    <source>
        <dbReference type="ARBA" id="ARBA00023242"/>
    </source>
</evidence>
<keyword evidence="3" id="KW-0813">Transport</keyword>
<dbReference type="Pfam" id="PF25780">
    <property type="entry name" value="TPR_IPO5"/>
    <property type="match status" value="1"/>
</dbReference>
<dbReference type="Proteomes" id="UP000002280">
    <property type="component" value="Chromosome 1"/>
</dbReference>
<dbReference type="STRING" id="13616.ENSMODP00000049492"/>
<dbReference type="InterPro" id="IPR057672">
    <property type="entry name" value="TPR_IPO4/5"/>
</dbReference>
<reference evidence="11" key="3">
    <citation type="submission" date="2025-09" db="UniProtKB">
        <authorList>
            <consortium name="Ensembl"/>
        </authorList>
    </citation>
    <scope>IDENTIFICATION</scope>
</reference>
<dbReference type="SUPFAM" id="SSF48371">
    <property type="entry name" value="ARM repeat"/>
    <property type="match status" value="2"/>
</dbReference>
<evidence type="ECO:0000256" key="9">
    <source>
        <dbReference type="SAM" id="MobiDB-lite"/>
    </source>
</evidence>
<keyword evidence="6" id="KW-0653">Protein transport</keyword>
<dbReference type="FunCoup" id="A0A5F8GPZ1">
    <property type="interactions" value="1420"/>
</dbReference>
<dbReference type="SMART" id="SM00913">
    <property type="entry name" value="IBN_N"/>
    <property type="match status" value="1"/>
</dbReference>
<dbReference type="PROSITE" id="PS50166">
    <property type="entry name" value="IMPORTIN_B_NT"/>
    <property type="match status" value="1"/>
</dbReference>
<evidence type="ECO:0000256" key="6">
    <source>
        <dbReference type="ARBA" id="ARBA00022927"/>
    </source>
</evidence>
<feature type="domain" description="Importin N-terminal" evidence="10">
    <location>
        <begin position="58"/>
        <end position="124"/>
    </location>
</feature>
<protein>
    <submittedName>
        <fullName evidence="11">Importin 4</fullName>
    </submittedName>
</protein>
<dbReference type="GO" id="GO:0005737">
    <property type="term" value="C:cytoplasm"/>
    <property type="evidence" value="ECO:0007669"/>
    <property type="project" value="UniProtKB-SubCell"/>
</dbReference>
<dbReference type="GO" id="GO:0000785">
    <property type="term" value="C:chromatin"/>
    <property type="evidence" value="ECO:0007669"/>
    <property type="project" value="Ensembl"/>
</dbReference>
<evidence type="ECO:0000259" key="10">
    <source>
        <dbReference type="PROSITE" id="PS50166"/>
    </source>
</evidence>
<dbReference type="InParanoid" id="A0A5F8GPZ1"/>
<dbReference type="InterPro" id="IPR011989">
    <property type="entry name" value="ARM-like"/>
</dbReference>
<evidence type="ECO:0000256" key="7">
    <source>
        <dbReference type="ARBA" id="ARBA00022990"/>
    </source>
</evidence>
<keyword evidence="7" id="KW-0007">Acetylation</keyword>
<gene>
    <name evidence="11" type="primary">IPO4</name>
</gene>
<dbReference type="Pfam" id="PF02985">
    <property type="entry name" value="HEAT"/>
    <property type="match status" value="1"/>
</dbReference>
<evidence type="ECO:0000256" key="5">
    <source>
        <dbReference type="ARBA" id="ARBA00022737"/>
    </source>
</evidence>
<dbReference type="GO" id="GO:0006606">
    <property type="term" value="P:protein import into nucleus"/>
    <property type="evidence" value="ECO:0007669"/>
    <property type="project" value="Ensembl"/>
</dbReference>
<dbReference type="Pfam" id="PF03810">
    <property type="entry name" value="IBN_N"/>
    <property type="match status" value="1"/>
</dbReference>
<evidence type="ECO:0000256" key="3">
    <source>
        <dbReference type="ARBA" id="ARBA00022448"/>
    </source>
</evidence>
<dbReference type="Gene3D" id="1.25.10.10">
    <property type="entry name" value="Leucine-rich Repeat Variant"/>
    <property type="match status" value="1"/>
</dbReference>
<dbReference type="AlphaFoldDB" id="A0A5F8GPZ1"/>
<keyword evidence="8" id="KW-0539">Nucleus</keyword>
<dbReference type="GO" id="GO:0061608">
    <property type="term" value="F:nuclear import signal receptor activity"/>
    <property type="evidence" value="ECO:0007669"/>
    <property type="project" value="Ensembl"/>
</dbReference>
<dbReference type="Bgee" id="ENSMODG00000003337">
    <property type="expression patterns" value="Expressed in embryo and 21 other cell types or tissues"/>
</dbReference>
<reference evidence="11 12" key="1">
    <citation type="journal article" date="2007" name="Nature">
        <title>Genome of the marsupial Monodelphis domestica reveals innovation in non-coding sequences.</title>
        <authorList>
            <person name="Mikkelsen T.S."/>
            <person name="Wakefield M.J."/>
            <person name="Aken B."/>
            <person name="Amemiya C.T."/>
            <person name="Chang J.L."/>
            <person name="Duke S."/>
            <person name="Garber M."/>
            <person name="Gentles A.J."/>
            <person name="Goodstadt L."/>
            <person name="Heger A."/>
            <person name="Jurka J."/>
            <person name="Kamal M."/>
            <person name="Mauceli E."/>
            <person name="Searle S.M."/>
            <person name="Sharpe T."/>
            <person name="Baker M.L."/>
            <person name="Batzer M.A."/>
            <person name="Benos P.V."/>
            <person name="Belov K."/>
            <person name="Clamp M."/>
            <person name="Cook A."/>
            <person name="Cuff J."/>
            <person name="Das R."/>
            <person name="Davidow L."/>
            <person name="Deakin J.E."/>
            <person name="Fazzari M.J."/>
            <person name="Glass J.L."/>
            <person name="Grabherr M."/>
            <person name="Greally J.M."/>
            <person name="Gu W."/>
            <person name="Hore T.A."/>
            <person name="Huttley G.A."/>
            <person name="Kleber M."/>
            <person name="Jirtle R.L."/>
            <person name="Koina E."/>
            <person name="Lee J.T."/>
            <person name="Mahony S."/>
            <person name="Marra M.A."/>
            <person name="Miller R.D."/>
            <person name="Nicholls R.D."/>
            <person name="Oda M."/>
            <person name="Papenfuss A.T."/>
            <person name="Parra Z.E."/>
            <person name="Pollock D.D."/>
            <person name="Ray D.A."/>
            <person name="Schein J.E."/>
            <person name="Speed T.P."/>
            <person name="Thompson K."/>
            <person name="VandeBerg J.L."/>
            <person name="Wade C.M."/>
            <person name="Walker J.A."/>
            <person name="Waters P.D."/>
            <person name="Webber C."/>
            <person name="Weidman J.R."/>
            <person name="Xie X."/>
            <person name="Zody M.C."/>
            <person name="Baldwin J."/>
            <person name="Abdouelleil A."/>
            <person name="Abdulkadir J."/>
            <person name="Abebe A."/>
            <person name="Abera B."/>
            <person name="Abreu J."/>
            <person name="Acer S.C."/>
            <person name="Aftuck L."/>
            <person name="Alexander A."/>
            <person name="An P."/>
            <person name="Anderson E."/>
            <person name="Anderson S."/>
            <person name="Arachi H."/>
            <person name="Azer M."/>
            <person name="Bachantsang P."/>
            <person name="Barry A."/>
            <person name="Bayul T."/>
            <person name="Berlin A."/>
            <person name="Bessette D."/>
            <person name="Bloom T."/>
            <person name="Bloom T."/>
            <person name="Boguslavskiy L."/>
            <person name="Bonnet C."/>
            <person name="Boukhgalter B."/>
            <person name="Bourzgui I."/>
            <person name="Brown A."/>
            <person name="Cahill P."/>
            <person name="Channer S."/>
            <person name="Cheshatsang Y."/>
            <person name="Chuda L."/>
            <person name="Citroen M."/>
            <person name="Collymore A."/>
            <person name="Cooke P."/>
            <person name="Costello M."/>
            <person name="D'Aco K."/>
            <person name="Daza R."/>
            <person name="De Haan G."/>
            <person name="DeGray S."/>
            <person name="DeMaso C."/>
            <person name="Dhargay N."/>
            <person name="Dooley K."/>
            <person name="Dooley E."/>
            <person name="Doricent M."/>
            <person name="Dorje P."/>
            <person name="Dorjee K."/>
            <person name="Dupes A."/>
            <person name="Elong R."/>
            <person name="Falk J."/>
            <person name="Farina A."/>
            <person name="Faro S."/>
            <person name="Ferguson D."/>
            <person name="Fisher S."/>
            <person name="Foley C.D."/>
            <person name="Franke A."/>
            <person name="Friedrich D."/>
            <person name="Gadbois L."/>
            <person name="Gearin G."/>
            <person name="Gearin C.R."/>
            <person name="Giannoukos G."/>
            <person name="Goode T."/>
            <person name="Graham J."/>
            <person name="Grandbois E."/>
            <person name="Grewal S."/>
            <person name="Gyaltsen K."/>
            <person name="Hafez N."/>
            <person name="Hagos B."/>
            <person name="Hall J."/>
            <person name="Henson C."/>
            <person name="Hollinger A."/>
            <person name="Honan T."/>
            <person name="Huard M.D."/>
            <person name="Hughes L."/>
            <person name="Hurhula B."/>
            <person name="Husby M.E."/>
            <person name="Kamat A."/>
            <person name="Kanga B."/>
            <person name="Kashin S."/>
            <person name="Khazanovich D."/>
            <person name="Kisner P."/>
            <person name="Lance K."/>
            <person name="Lara M."/>
            <person name="Lee W."/>
            <person name="Lennon N."/>
            <person name="Letendre F."/>
            <person name="LeVine R."/>
            <person name="Lipovsky A."/>
            <person name="Liu X."/>
            <person name="Liu J."/>
            <person name="Liu S."/>
            <person name="Lokyitsang T."/>
            <person name="Lokyitsang Y."/>
            <person name="Lubonja R."/>
            <person name="Lui A."/>
            <person name="MacDonald P."/>
            <person name="Magnisalis V."/>
            <person name="Maru K."/>
            <person name="Matthews C."/>
            <person name="McCusker W."/>
            <person name="McDonough S."/>
            <person name="Mehta T."/>
            <person name="Meldrim J."/>
            <person name="Meneus L."/>
            <person name="Mihai O."/>
            <person name="Mihalev A."/>
            <person name="Mihova T."/>
            <person name="Mittelman R."/>
            <person name="Mlenga V."/>
            <person name="Montmayeur A."/>
            <person name="Mulrain L."/>
            <person name="Navidi A."/>
            <person name="Naylor J."/>
            <person name="Negash T."/>
            <person name="Nguyen T."/>
            <person name="Nguyen N."/>
            <person name="Nicol R."/>
            <person name="Norbu C."/>
            <person name="Norbu N."/>
            <person name="Novod N."/>
            <person name="O'Neill B."/>
            <person name="Osman S."/>
            <person name="Markiewicz E."/>
            <person name="Oyono O.L."/>
            <person name="Patti C."/>
            <person name="Phunkhang P."/>
            <person name="Pierre F."/>
            <person name="Priest M."/>
            <person name="Raghuraman S."/>
            <person name="Rege F."/>
            <person name="Reyes R."/>
            <person name="Rise C."/>
            <person name="Rogov P."/>
            <person name="Ross K."/>
            <person name="Ryan E."/>
            <person name="Settipalli S."/>
            <person name="Shea T."/>
            <person name="Sherpa N."/>
            <person name="Shi L."/>
            <person name="Shih D."/>
            <person name="Sparrow T."/>
            <person name="Spaulding J."/>
            <person name="Stalker J."/>
            <person name="Stange-Thomann N."/>
            <person name="Stavropoulos S."/>
            <person name="Stone C."/>
            <person name="Strader C."/>
            <person name="Tesfaye S."/>
            <person name="Thomson T."/>
            <person name="Thoulutsang Y."/>
            <person name="Thoulutsang D."/>
            <person name="Topham K."/>
            <person name="Topping I."/>
            <person name="Tsamla T."/>
            <person name="Vassiliev H."/>
            <person name="Vo A."/>
            <person name="Wangchuk T."/>
            <person name="Wangdi T."/>
            <person name="Weiand M."/>
            <person name="Wilkinson J."/>
            <person name="Wilson A."/>
            <person name="Yadav S."/>
            <person name="Young G."/>
            <person name="Yu Q."/>
            <person name="Zembek L."/>
            <person name="Zhong D."/>
            <person name="Zimmer A."/>
            <person name="Zwirko Z."/>
            <person name="Jaffe D.B."/>
            <person name="Alvarez P."/>
            <person name="Brockman W."/>
            <person name="Butler J."/>
            <person name="Chin C."/>
            <person name="Gnerre S."/>
            <person name="MacCallum I."/>
            <person name="Graves J.A."/>
            <person name="Ponting C.P."/>
            <person name="Breen M."/>
            <person name="Samollow P.B."/>
            <person name="Lander E.S."/>
            <person name="Lindblad-Toh K."/>
        </authorList>
    </citation>
    <scope>NUCLEOTIDE SEQUENCE [LARGE SCALE GENOMIC DNA]</scope>
</reference>
<dbReference type="PANTHER" id="PTHR10527">
    <property type="entry name" value="IMPORTIN BETA"/>
    <property type="match status" value="1"/>
</dbReference>
<dbReference type="GO" id="GO:0008139">
    <property type="term" value="F:nuclear localization sequence binding"/>
    <property type="evidence" value="ECO:0007669"/>
    <property type="project" value="Ensembl"/>
</dbReference>
<keyword evidence="4" id="KW-0963">Cytoplasm</keyword>
<feature type="compositionally biased region" description="Acidic residues" evidence="9">
    <location>
        <begin position="343"/>
        <end position="358"/>
    </location>
</feature>
<dbReference type="InterPro" id="IPR058584">
    <property type="entry name" value="IMB1_TNPO1-like_TPR"/>
</dbReference>
<sequence>MRHFRGSGCQCPHVQPLPLPLVPELRPAAAASAAMEPGELDRILRELLLPDTERIRLATEQLRAALRDPSAVTSLCELLAHAPEPQIRQFSALLIRRRLNTRWRRLPLDNRESLKSLVLTSLQNERVHNVSLSLAQLSATILRNEGLDAWPQLMQLLQHSTRSTSIHEKEMGLLLLSVVVTSRPEAFRPHHRELLRLLNETMVESASPGLLYYSLRTLTTMTPYLCPSDLPHARTLVPKVILAVQTLIRVDEAKACEVLEALDELLESDLPIITPYLSEVLTFCLEVARTITLGDAVRVRILCCVSFLVKLKSKALLKHRLLNTLLCTLFPIITSEPPPGQLDPEDQDTDEEEPEGGLEVETPKQFAVQVIDVLALHLAPEKLFPQLMPLLEEALHGQSPYQRKAGLLLLAVLSDGAGDYIRQRLMTPLLETVCKGLADPSQVVRNAALFAMGQFSENLQPNISSFSGEVMPLLLSYLQSVPPGNTRHLAKACYALENFVESMGQEVEPYLQELMERMLQPLREPTSPRAKELAVSAMGAIASAAQSSLIPYFPTIMEHLREYLVTGREDLRAVQIQSLETLGVLARAVGEPMKPLAEECCLLGLRLCDQVDDPDLRRCTYSLFAALSGLMGMGLVPHLPKITALMMSSLRSTEGIVPVYDTNTSFLLFDDSEGEDEEEELMDEDTEEEEEDSDISGYNVENAFFDEKEDTCTALGEISVNASVAFFPYMNSAFEEVFKLLECPHINVRKSAYETLGQFCCSLHKVYQSCPHEPNSCALMVALNRTIPAFLKAVNTDRERLVVMSVLEALNSVLRSCGLFVLHPPCRLPELCKVIKAVLQKKIACQDPEEEEEDEMEQAEYDAMLLEHAGEVIPALASASGGDTFAPFFAGFLPLLLRKAKPNCSVAEKSFAVGTLAETMQGMGPASSQFVSRLLPVLLCAGQDADPEVRSNAIFGLGVLMEHGGCPAQEHMTKILGFLSSLITRERHDRVRDNICGAFARLLMSNPVDNPLPQVLTTMFRVLPLKEDLEEWVTLGKFFKFLLQCYPEQVADVACELVEICSVTLSAKKVPQDTKTSLLQLLTHLAHQYVGKFQGALRALPPDKAQHGLLGLG</sequence>
<dbReference type="GO" id="GO:0031267">
    <property type="term" value="F:small GTPase binding"/>
    <property type="evidence" value="ECO:0007669"/>
    <property type="project" value="InterPro"/>
</dbReference>
<name>A0A5F8GPZ1_MONDO</name>
<dbReference type="Ensembl" id="ENSMODT00000054086.1">
    <property type="protein sequence ID" value="ENSMODP00000049492.1"/>
    <property type="gene ID" value="ENSMODG00000003337.4"/>
</dbReference>
<organism evidence="11 12">
    <name type="scientific">Monodelphis domestica</name>
    <name type="common">Gray short-tailed opossum</name>
    <dbReference type="NCBI Taxonomy" id="13616"/>
    <lineage>
        <taxon>Eukaryota</taxon>
        <taxon>Metazoa</taxon>
        <taxon>Chordata</taxon>
        <taxon>Craniata</taxon>
        <taxon>Vertebrata</taxon>
        <taxon>Euteleostomi</taxon>
        <taxon>Mammalia</taxon>
        <taxon>Metatheria</taxon>
        <taxon>Didelphimorphia</taxon>
        <taxon>Didelphidae</taxon>
        <taxon>Monodelphis</taxon>
    </lineage>
</organism>
<dbReference type="GO" id="GO:0005634">
    <property type="term" value="C:nucleus"/>
    <property type="evidence" value="ECO:0007669"/>
    <property type="project" value="UniProtKB-SubCell"/>
</dbReference>
<dbReference type="InterPro" id="IPR001494">
    <property type="entry name" value="Importin-beta_N"/>
</dbReference>
<feature type="region of interest" description="Disordered" evidence="9">
    <location>
        <begin position="337"/>
        <end position="359"/>
    </location>
</feature>
<proteinExistence type="predicted"/>
<dbReference type="GO" id="GO:0032991">
    <property type="term" value="C:protein-containing complex"/>
    <property type="evidence" value="ECO:0007669"/>
    <property type="project" value="Ensembl"/>
</dbReference>